<dbReference type="PIRSF" id="PIRSF000337">
    <property type="entry name" value="NTA_MOA"/>
    <property type="match status" value="1"/>
</dbReference>
<keyword evidence="4" id="KW-0503">Monooxygenase</keyword>
<feature type="binding site" evidence="6">
    <location>
        <position position="157"/>
    </location>
    <ligand>
        <name>FMN</name>
        <dbReference type="ChEBI" id="CHEBI:58210"/>
    </ligand>
</feature>
<evidence type="ECO:0000313" key="8">
    <source>
        <dbReference type="EMBL" id="MBC4016420.1"/>
    </source>
</evidence>
<dbReference type="GO" id="GO:0004497">
    <property type="term" value="F:monooxygenase activity"/>
    <property type="evidence" value="ECO:0007669"/>
    <property type="project" value="UniProtKB-KW"/>
</dbReference>
<dbReference type="SUPFAM" id="SSF51679">
    <property type="entry name" value="Bacterial luciferase-like"/>
    <property type="match status" value="1"/>
</dbReference>
<feature type="domain" description="Luciferase-like" evidence="7">
    <location>
        <begin position="24"/>
        <end position="386"/>
    </location>
</feature>
<dbReference type="CDD" id="cd01095">
    <property type="entry name" value="Nitrilotriacetate_monoxgenase"/>
    <property type="match status" value="1"/>
</dbReference>
<gene>
    <name evidence="8" type="ORF">H7965_13930</name>
</gene>
<dbReference type="PANTHER" id="PTHR30011:SF16">
    <property type="entry name" value="C2H2 FINGER DOMAIN TRANSCRIPTION FACTOR (EUROFUNG)-RELATED"/>
    <property type="match status" value="1"/>
</dbReference>
<dbReference type="AlphaFoldDB" id="A0A9X0UHS4"/>
<dbReference type="PANTHER" id="PTHR30011">
    <property type="entry name" value="ALKANESULFONATE MONOOXYGENASE-RELATED"/>
    <property type="match status" value="1"/>
</dbReference>
<name>A0A9X0UHS4_9PROT</name>
<protein>
    <submittedName>
        <fullName evidence="8">LLM class flavin-dependent oxidoreductase</fullName>
    </submittedName>
</protein>
<keyword evidence="3" id="KW-0560">Oxidoreductase</keyword>
<proteinExistence type="inferred from homology"/>
<evidence type="ECO:0000256" key="3">
    <source>
        <dbReference type="ARBA" id="ARBA00023002"/>
    </source>
</evidence>
<dbReference type="InterPro" id="IPR051260">
    <property type="entry name" value="Diverse_substr_monoxygenases"/>
</dbReference>
<keyword evidence="2 6" id="KW-0288">FMN</keyword>
<keyword evidence="9" id="KW-1185">Reference proteome</keyword>
<evidence type="ECO:0000259" key="7">
    <source>
        <dbReference type="Pfam" id="PF00296"/>
    </source>
</evidence>
<dbReference type="Proteomes" id="UP000600101">
    <property type="component" value="Unassembled WGS sequence"/>
</dbReference>
<evidence type="ECO:0000256" key="2">
    <source>
        <dbReference type="ARBA" id="ARBA00022643"/>
    </source>
</evidence>
<evidence type="ECO:0000313" key="9">
    <source>
        <dbReference type="Proteomes" id="UP000600101"/>
    </source>
</evidence>
<reference evidence="8" key="1">
    <citation type="submission" date="2020-08" db="EMBL/GenBank/DDBJ databases">
        <authorList>
            <person name="Hu Y."/>
            <person name="Nguyen S.V."/>
            <person name="Li F."/>
            <person name="Fanning S."/>
        </authorList>
    </citation>
    <scope>NUCLEOTIDE SEQUENCE</scope>
    <source>
        <strain evidence="8">SYSU D8009</strain>
    </source>
</reference>
<feature type="binding site" evidence="6">
    <location>
        <position position="228"/>
    </location>
    <ligand>
        <name>FMN</name>
        <dbReference type="ChEBI" id="CHEBI:58210"/>
    </ligand>
</feature>
<evidence type="ECO:0000256" key="6">
    <source>
        <dbReference type="PIRSR" id="PIRSR000337-1"/>
    </source>
</evidence>
<evidence type="ECO:0000256" key="1">
    <source>
        <dbReference type="ARBA" id="ARBA00022630"/>
    </source>
</evidence>
<dbReference type="RefSeq" id="WP_186771193.1">
    <property type="nucleotide sequence ID" value="NZ_JACOMF010000015.1"/>
</dbReference>
<dbReference type="InterPro" id="IPR011251">
    <property type="entry name" value="Luciferase-like_dom"/>
</dbReference>
<feature type="binding site" evidence="6">
    <location>
        <position position="103"/>
    </location>
    <ligand>
        <name>FMN</name>
        <dbReference type="ChEBI" id="CHEBI:58210"/>
    </ligand>
</feature>
<dbReference type="Pfam" id="PF00296">
    <property type="entry name" value="Bac_luciferase"/>
    <property type="match status" value="1"/>
</dbReference>
<dbReference type="NCBIfam" id="TIGR03860">
    <property type="entry name" value="FMN_nitrolo"/>
    <property type="match status" value="1"/>
</dbReference>
<feature type="binding site" evidence="6">
    <location>
        <position position="58"/>
    </location>
    <ligand>
        <name>FMN</name>
        <dbReference type="ChEBI" id="CHEBI:58210"/>
    </ligand>
</feature>
<evidence type="ECO:0000256" key="5">
    <source>
        <dbReference type="ARBA" id="ARBA00033748"/>
    </source>
</evidence>
<comment type="caution">
    <text evidence="8">The sequence shown here is derived from an EMBL/GenBank/DDBJ whole genome shotgun (WGS) entry which is preliminary data.</text>
</comment>
<dbReference type="Gene3D" id="3.20.20.30">
    <property type="entry name" value="Luciferase-like domain"/>
    <property type="match status" value="1"/>
</dbReference>
<keyword evidence="1 6" id="KW-0285">Flavoprotein</keyword>
<evidence type="ECO:0000256" key="4">
    <source>
        <dbReference type="ARBA" id="ARBA00023033"/>
    </source>
</evidence>
<organism evidence="8 9">
    <name type="scientific">Siccirubricoccus deserti</name>
    <dbReference type="NCBI Taxonomy" id="2013562"/>
    <lineage>
        <taxon>Bacteria</taxon>
        <taxon>Pseudomonadati</taxon>
        <taxon>Pseudomonadota</taxon>
        <taxon>Alphaproteobacteria</taxon>
        <taxon>Acetobacterales</taxon>
        <taxon>Roseomonadaceae</taxon>
        <taxon>Siccirubricoccus</taxon>
    </lineage>
</organism>
<dbReference type="InterPro" id="IPR036661">
    <property type="entry name" value="Luciferase-like_sf"/>
</dbReference>
<dbReference type="EMBL" id="JACOMF010000015">
    <property type="protein sequence ID" value="MBC4016420.1"/>
    <property type="molecule type" value="Genomic_DNA"/>
</dbReference>
<dbReference type="InterPro" id="IPR016215">
    <property type="entry name" value="NTA_MOA"/>
</dbReference>
<comment type="similarity">
    <text evidence="5">Belongs to the NtaA/SnaA/DszA monooxygenase family.</text>
</comment>
<accession>A0A9X0UHS4</accession>
<dbReference type="GO" id="GO:0016705">
    <property type="term" value="F:oxidoreductase activity, acting on paired donors, with incorporation or reduction of molecular oxygen"/>
    <property type="evidence" value="ECO:0007669"/>
    <property type="project" value="InterPro"/>
</dbReference>
<sequence length="448" mass="49892">MTAGRMMRLGMSLRGLGYHIAAWRHPQVPADGTLRFDHYLRNARAAERGLFDMIFFADGIGIREKDEPRGSLARSGYEIVELEPMTLLPALAALTRNIGLVTTASTTYNEPYHVARKFATLDIISDGRAGWNIVTSWSEAEARNFNRDSHLDYDMRYGRAAEFVEVVTGLWDSWEADAFPYDKAGGLFYDERRMHVLDHQGRHFKVRGPLNVAAMPQGRPILVQAGASEQGREIAAATADVVYAAQDSMQAAQAYYADLKGRMARYGRDPDHLKILPGVRTVVGRTRAEAQAKFDELQSLVDPLVGLARVFNALGDLSGHDVDGPVPEPVIEPQMRSSVERILARARRDNLTIRQLYTQLTAGGFILIGTAADIVDVLQEWFEAGACDGFNVLPTHLPVACEDFVEHITPELQRRGLFRTAYEGRTLRENLGLPPHVNRHTAARRAVE</sequence>